<name>A0A1G2MS87_9BACT</name>
<dbReference type="AlphaFoldDB" id="A0A1G2MS87"/>
<accession>A0A1G2MS87</accession>
<gene>
    <name evidence="1" type="ORF">A3D56_02065</name>
</gene>
<dbReference type="EMBL" id="MHRP01000038">
    <property type="protein sequence ID" value="OHA26079.1"/>
    <property type="molecule type" value="Genomic_DNA"/>
</dbReference>
<evidence type="ECO:0000313" key="1">
    <source>
        <dbReference type="EMBL" id="OHA26079.1"/>
    </source>
</evidence>
<reference evidence="1 2" key="1">
    <citation type="journal article" date="2016" name="Nat. Commun.">
        <title>Thousands of microbial genomes shed light on interconnected biogeochemical processes in an aquifer system.</title>
        <authorList>
            <person name="Anantharaman K."/>
            <person name="Brown C.T."/>
            <person name="Hug L.A."/>
            <person name="Sharon I."/>
            <person name="Castelle C.J."/>
            <person name="Probst A.J."/>
            <person name="Thomas B.C."/>
            <person name="Singh A."/>
            <person name="Wilkins M.J."/>
            <person name="Karaoz U."/>
            <person name="Brodie E.L."/>
            <person name="Williams K.H."/>
            <person name="Hubbard S.S."/>
            <person name="Banfield J.F."/>
        </authorList>
    </citation>
    <scope>NUCLEOTIDE SEQUENCE [LARGE SCALE GENOMIC DNA]</scope>
</reference>
<dbReference type="Proteomes" id="UP000177943">
    <property type="component" value="Unassembled WGS sequence"/>
</dbReference>
<evidence type="ECO:0000313" key="2">
    <source>
        <dbReference type="Proteomes" id="UP000177943"/>
    </source>
</evidence>
<proteinExistence type="predicted"/>
<comment type="caution">
    <text evidence="1">The sequence shown here is derived from an EMBL/GenBank/DDBJ whole genome shotgun (WGS) entry which is preliminary data.</text>
</comment>
<organism evidence="1 2">
    <name type="scientific">Candidatus Taylorbacteria bacterium RIFCSPHIGHO2_02_FULL_45_35</name>
    <dbReference type="NCBI Taxonomy" id="1802311"/>
    <lineage>
        <taxon>Bacteria</taxon>
        <taxon>Candidatus Tayloriibacteriota</taxon>
    </lineage>
</organism>
<protein>
    <submittedName>
        <fullName evidence="1">Uncharacterized protein</fullName>
    </submittedName>
</protein>
<sequence>MFRLQNGEAELLVDEELRRKIMRETTSSKRFVTAYQKTKTGERLGRVHVRTCERLFPGVISSCSRLLLRHIERVKEVFTYLAKTRRQEVFSRFITDEGALVPLQETTERPVELVDSFERVLRELDHLLFEDTPIETVGGACYDGIMVPLSTMLAGYWEHGSLERYDISGPDMIHYATRPGHQEKLSEMLSYLHLWNPKLVPRRISVRMLPGVVARVGYVRDHVSEEIMERKRDALSWEKGVNGDYKRAIYKRAGQDELLWPIKITQDKEKYFSQHDLLLQKGQFMVDTCWKSIPLESLRETLARVNTLLKVK</sequence>